<evidence type="ECO:0000313" key="3">
    <source>
        <dbReference type="EMBL" id="GMI10311.1"/>
    </source>
</evidence>
<dbReference type="Proteomes" id="UP001165160">
    <property type="component" value="Unassembled WGS sequence"/>
</dbReference>
<keyword evidence="4" id="KW-1185">Reference proteome</keyword>
<protein>
    <submittedName>
        <fullName evidence="3">Uncharacterized protein</fullName>
    </submittedName>
</protein>
<dbReference type="EMBL" id="BRXX01000413">
    <property type="protein sequence ID" value="GMI10311.1"/>
    <property type="molecule type" value="Genomic_DNA"/>
</dbReference>
<dbReference type="AlphaFoldDB" id="A0A9W7KT10"/>
<reference evidence="4" key="1">
    <citation type="journal article" date="2023" name="Commun. Biol.">
        <title>Genome analysis of Parmales, the sister group of diatoms, reveals the evolutionary specialization of diatoms from phago-mixotrophs to photoautotrophs.</title>
        <authorList>
            <person name="Ban H."/>
            <person name="Sato S."/>
            <person name="Yoshikawa S."/>
            <person name="Yamada K."/>
            <person name="Nakamura Y."/>
            <person name="Ichinomiya M."/>
            <person name="Sato N."/>
            <person name="Blanc-Mathieu R."/>
            <person name="Endo H."/>
            <person name="Kuwata A."/>
            <person name="Ogata H."/>
        </authorList>
    </citation>
    <scope>NUCLEOTIDE SEQUENCE [LARGE SCALE GENOMIC DNA]</scope>
    <source>
        <strain evidence="4">NIES 3699</strain>
    </source>
</reference>
<proteinExistence type="inferred from homology"/>
<comment type="caution">
    <text evidence="3">The sequence shown here is derived from an EMBL/GenBank/DDBJ whole genome shotgun (WGS) entry which is preliminary data.</text>
</comment>
<name>A0A9W7KT10_9STRA</name>
<evidence type="ECO:0000256" key="2">
    <source>
        <dbReference type="SAM" id="SignalP"/>
    </source>
</evidence>
<dbReference type="InterPro" id="IPR038595">
    <property type="entry name" value="LOR_sf"/>
</dbReference>
<dbReference type="InterPro" id="IPR007612">
    <property type="entry name" value="LOR"/>
</dbReference>
<feature type="signal peptide" evidence="2">
    <location>
        <begin position="1"/>
        <end position="18"/>
    </location>
</feature>
<gene>
    <name evidence="3" type="ORF">TrVE_jg4464</name>
</gene>
<comment type="similarity">
    <text evidence="1">Belongs to the LOR family.</text>
</comment>
<evidence type="ECO:0000256" key="1">
    <source>
        <dbReference type="ARBA" id="ARBA00005437"/>
    </source>
</evidence>
<dbReference type="Pfam" id="PF04525">
    <property type="entry name" value="LOR"/>
    <property type="match status" value="1"/>
</dbReference>
<accession>A0A9W7KT10</accession>
<keyword evidence="2" id="KW-0732">Signal</keyword>
<dbReference type="InterPro" id="IPR025659">
    <property type="entry name" value="Tubby-like_C"/>
</dbReference>
<feature type="chain" id="PRO_5040764546" evidence="2">
    <location>
        <begin position="19"/>
        <end position="224"/>
    </location>
</feature>
<organism evidence="3 4">
    <name type="scientific">Triparma verrucosa</name>
    <dbReference type="NCBI Taxonomy" id="1606542"/>
    <lineage>
        <taxon>Eukaryota</taxon>
        <taxon>Sar</taxon>
        <taxon>Stramenopiles</taxon>
        <taxon>Ochrophyta</taxon>
        <taxon>Bolidophyceae</taxon>
        <taxon>Parmales</taxon>
        <taxon>Triparmaceae</taxon>
        <taxon>Triparma</taxon>
    </lineage>
</organism>
<dbReference type="Gene3D" id="2.40.160.200">
    <property type="entry name" value="LURP1-related"/>
    <property type="match status" value="1"/>
</dbReference>
<dbReference type="SUPFAM" id="SSF54518">
    <property type="entry name" value="Tubby C-terminal domain-like"/>
    <property type="match status" value="1"/>
</dbReference>
<evidence type="ECO:0000313" key="4">
    <source>
        <dbReference type="Proteomes" id="UP001165160"/>
    </source>
</evidence>
<sequence>MLYLLLLLLLLLLSSTSSLSLSVTPFTSPLSLSLTPLTFTVCENLLSISGEDFTVYSSTSEPLYKIIGSNKVPFGIGGAVLDKLELRYPSPSNAEICTIERRLISPTTTYDIYITGRYYGKIIRSLNPIKKVYDFYYGEVKWFTATCSNVLSRKFVINDVKTRKRVGEFSRSLFEFKEDVDSYGCVVEVGGVDVGAVVALVCVVDEDHDEEVEKKRKIRKEKKK</sequence>